<evidence type="ECO:0000256" key="1">
    <source>
        <dbReference type="SAM" id="Phobius"/>
    </source>
</evidence>
<reference evidence="2 3" key="1">
    <citation type="journal article" date="2021" name="Elife">
        <title>Chloroplast acquisition without the gene transfer in kleptoplastic sea slugs, Plakobranchus ocellatus.</title>
        <authorList>
            <person name="Maeda T."/>
            <person name="Takahashi S."/>
            <person name="Yoshida T."/>
            <person name="Shimamura S."/>
            <person name="Takaki Y."/>
            <person name="Nagai Y."/>
            <person name="Toyoda A."/>
            <person name="Suzuki Y."/>
            <person name="Arimoto A."/>
            <person name="Ishii H."/>
            <person name="Satoh N."/>
            <person name="Nishiyama T."/>
            <person name="Hasebe M."/>
            <person name="Maruyama T."/>
            <person name="Minagawa J."/>
            <person name="Obokata J."/>
            <person name="Shigenobu S."/>
        </authorList>
    </citation>
    <scope>NUCLEOTIDE SEQUENCE [LARGE SCALE GENOMIC DNA]</scope>
</reference>
<evidence type="ECO:0000313" key="2">
    <source>
        <dbReference type="EMBL" id="GFS17135.1"/>
    </source>
</evidence>
<organism evidence="2 3">
    <name type="scientific">Elysia marginata</name>
    <dbReference type="NCBI Taxonomy" id="1093978"/>
    <lineage>
        <taxon>Eukaryota</taxon>
        <taxon>Metazoa</taxon>
        <taxon>Spiralia</taxon>
        <taxon>Lophotrochozoa</taxon>
        <taxon>Mollusca</taxon>
        <taxon>Gastropoda</taxon>
        <taxon>Heterobranchia</taxon>
        <taxon>Euthyneura</taxon>
        <taxon>Panpulmonata</taxon>
        <taxon>Sacoglossa</taxon>
        <taxon>Placobranchoidea</taxon>
        <taxon>Plakobranchidae</taxon>
        <taxon>Elysia</taxon>
    </lineage>
</organism>
<feature type="transmembrane region" description="Helical" evidence="1">
    <location>
        <begin position="21"/>
        <end position="50"/>
    </location>
</feature>
<gene>
    <name evidence="2" type="ORF">ElyMa_004973600</name>
</gene>
<name>A0AAV4J5I9_9GAST</name>
<dbReference type="AlphaFoldDB" id="A0AAV4J5I9"/>
<proteinExistence type="predicted"/>
<evidence type="ECO:0000313" key="3">
    <source>
        <dbReference type="Proteomes" id="UP000762676"/>
    </source>
</evidence>
<dbReference type="Proteomes" id="UP000762676">
    <property type="component" value="Unassembled WGS sequence"/>
</dbReference>
<accession>A0AAV4J5I9</accession>
<keyword evidence="1" id="KW-0472">Membrane</keyword>
<keyword evidence="1" id="KW-1133">Transmembrane helix</keyword>
<comment type="caution">
    <text evidence="2">The sequence shown here is derived from an EMBL/GenBank/DDBJ whole genome shotgun (WGS) entry which is preliminary data.</text>
</comment>
<dbReference type="EMBL" id="BMAT01009969">
    <property type="protein sequence ID" value="GFS17135.1"/>
    <property type="molecule type" value="Genomic_DNA"/>
</dbReference>
<keyword evidence="1" id="KW-0812">Transmembrane</keyword>
<sequence length="80" mass="8925">MRLSRVQITVAPENIFFCRNGSCVCLCVLVVVVVAVVVVVVVVVIVVVVVKKPLYFSTFFFQTPTPWMGLYHRLTVAPVQ</sequence>
<protein>
    <recommendedName>
        <fullName evidence="4">Transmembrane protein</fullName>
    </recommendedName>
</protein>
<keyword evidence="3" id="KW-1185">Reference proteome</keyword>
<evidence type="ECO:0008006" key="4">
    <source>
        <dbReference type="Google" id="ProtNLM"/>
    </source>
</evidence>